<dbReference type="EMBL" id="BNAG01000001">
    <property type="protein sequence ID" value="GHE55521.1"/>
    <property type="molecule type" value="Genomic_DNA"/>
</dbReference>
<protein>
    <submittedName>
        <fullName evidence="1">Uncharacterized protein</fullName>
    </submittedName>
</protein>
<evidence type="ECO:0000313" key="2">
    <source>
        <dbReference type="Proteomes" id="UP000658258"/>
    </source>
</evidence>
<dbReference type="Pfam" id="PF20420">
    <property type="entry name" value="DUF6702"/>
    <property type="match status" value="1"/>
</dbReference>
<sequence length="165" mass="18997">MQLKLTHLVFLLIFSGFHPFHVSVVDVEYNAQAKSIQVSQRIFSDDLEDALADFHGLESVDTVDPQDGARLDSLIGSYLKQKVFFVVNGKEKSIHYVGSELEGDARWCYYEIKGVEALKEVELSNLALMDVFDDQQNIVHFKVRGKVYSYRLDKNRNIKTFKFNQ</sequence>
<organism evidence="1 2">
    <name type="scientific">Roseivirga thermotolerans</name>
    <dbReference type="NCBI Taxonomy" id="1758176"/>
    <lineage>
        <taxon>Bacteria</taxon>
        <taxon>Pseudomonadati</taxon>
        <taxon>Bacteroidota</taxon>
        <taxon>Cytophagia</taxon>
        <taxon>Cytophagales</taxon>
        <taxon>Roseivirgaceae</taxon>
        <taxon>Roseivirga</taxon>
    </lineage>
</organism>
<dbReference type="Proteomes" id="UP000658258">
    <property type="component" value="Unassembled WGS sequence"/>
</dbReference>
<evidence type="ECO:0000313" key="1">
    <source>
        <dbReference type="EMBL" id="GHE55521.1"/>
    </source>
</evidence>
<proteinExistence type="predicted"/>
<gene>
    <name evidence="1" type="ORF">GCM10011340_07860</name>
</gene>
<comment type="caution">
    <text evidence="1">The sequence shown here is derived from an EMBL/GenBank/DDBJ whole genome shotgun (WGS) entry which is preliminary data.</text>
</comment>
<name>A0ABQ3I5A0_9BACT</name>
<keyword evidence="2" id="KW-1185">Reference proteome</keyword>
<reference evidence="2" key="1">
    <citation type="journal article" date="2019" name="Int. J. Syst. Evol. Microbiol.">
        <title>The Global Catalogue of Microorganisms (GCM) 10K type strain sequencing project: providing services to taxonomists for standard genome sequencing and annotation.</title>
        <authorList>
            <consortium name="The Broad Institute Genomics Platform"/>
            <consortium name="The Broad Institute Genome Sequencing Center for Infectious Disease"/>
            <person name="Wu L."/>
            <person name="Ma J."/>
        </authorList>
    </citation>
    <scope>NUCLEOTIDE SEQUENCE [LARGE SCALE GENOMIC DNA]</scope>
    <source>
        <strain evidence="2">CGMCC 1.15111</strain>
    </source>
</reference>
<dbReference type="RefSeq" id="WP_189628877.1">
    <property type="nucleotide sequence ID" value="NZ_BNAG01000001.1"/>
</dbReference>
<dbReference type="InterPro" id="IPR046525">
    <property type="entry name" value="DUF6702"/>
</dbReference>
<accession>A0ABQ3I5A0</accession>